<dbReference type="Proteomes" id="UP000501602">
    <property type="component" value="Chromosome"/>
</dbReference>
<proteinExistence type="predicted"/>
<protein>
    <submittedName>
        <fullName evidence="2">DUF3718 domain-containing protein</fullName>
    </submittedName>
</protein>
<keyword evidence="1" id="KW-0732">Signal</keyword>
<feature type="chain" id="PRO_5026196087" evidence="1">
    <location>
        <begin position="21"/>
        <end position="119"/>
    </location>
</feature>
<dbReference type="Pfam" id="PF12514">
    <property type="entry name" value="DUF3718"/>
    <property type="match status" value="1"/>
</dbReference>
<dbReference type="RefSeq" id="WP_168660265.1">
    <property type="nucleotide sequence ID" value="NZ_CP051180.1"/>
</dbReference>
<dbReference type="EMBL" id="CP051180">
    <property type="protein sequence ID" value="QIZ77004.1"/>
    <property type="molecule type" value="Genomic_DNA"/>
</dbReference>
<gene>
    <name evidence="2" type="ORF">HER31_08990</name>
</gene>
<accession>A0A6H1UD87</accession>
<dbReference type="AlphaFoldDB" id="A0A6H1UD87"/>
<name>A0A6H1UD87_9GAMM</name>
<keyword evidence="3" id="KW-1185">Reference proteome</keyword>
<reference evidence="2 3" key="1">
    <citation type="submission" date="2020-04" db="EMBL/GenBank/DDBJ databases">
        <title>Ferrimonas sp. S7 isolated from sea water.</title>
        <authorList>
            <person name="Bae S.S."/>
            <person name="Baek K."/>
        </authorList>
    </citation>
    <scope>NUCLEOTIDE SEQUENCE [LARGE SCALE GENOMIC DNA]</scope>
    <source>
        <strain evidence="2 3">S7</strain>
    </source>
</reference>
<feature type="signal peptide" evidence="1">
    <location>
        <begin position="1"/>
        <end position="20"/>
    </location>
</feature>
<evidence type="ECO:0000313" key="2">
    <source>
        <dbReference type="EMBL" id="QIZ77004.1"/>
    </source>
</evidence>
<sequence>MKALLLGAIMALGCSTMAVAETRSIVAADDSMETRVCVQAATIPMRRFSKALRHNRLDYKIIGKHLRCNNEAVATFAARYNSDDRVANRLARYSNEEVRTKVKITELASLSGTLVISAN</sequence>
<organism evidence="2 3">
    <name type="scientific">Ferrimonas lipolytica</name>
    <dbReference type="NCBI Taxonomy" id="2724191"/>
    <lineage>
        <taxon>Bacteria</taxon>
        <taxon>Pseudomonadati</taxon>
        <taxon>Pseudomonadota</taxon>
        <taxon>Gammaproteobacteria</taxon>
        <taxon>Alteromonadales</taxon>
        <taxon>Ferrimonadaceae</taxon>
        <taxon>Ferrimonas</taxon>
    </lineage>
</organism>
<dbReference type="KEGG" id="fes:HER31_08990"/>
<evidence type="ECO:0000313" key="3">
    <source>
        <dbReference type="Proteomes" id="UP000501602"/>
    </source>
</evidence>
<evidence type="ECO:0000256" key="1">
    <source>
        <dbReference type="SAM" id="SignalP"/>
    </source>
</evidence>
<dbReference type="InterPro" id="IPR022193">
    <property type="entry name" value="DUF3718"/>
</dbReference>